<dbReference type="EMBL" id="VMNF01000003">
    <property type="protein sequence ID" value="TXC11585.1"/>
    <property type="molecule type" value="Genomic_DNA"/>
</dbReference>
<accession>A0A5C6TKF3</accession>
<evidence type="ECO:0000256" key="1">
    <source>
        <dbReference type="SAM" id="MobiDB-lite"/>
    </source>
</evidence>
<evidence type="ECO:0000313" key="3">
    <source>
        <dbReference type="Proteomes" id="UP000321331"/>
    </source>
</evidence>
<name>A0A5C6TKF3_FUSOC</name>
<sequence length="210" mass="23312">MSQPPMATKQTQMPTLMRLGVSGQQNPPRRNSVIEFDFMQEESLFSDIPNPFWELEAMSESSFTSVENLQRTSSTLKDLQASAIVSNLICFLTECGDLLHVFSGRGVTTKDLYSCIAFTQGGSEAKTLVNSCVQRLKSYDASQNPPTAGIISIVERFVALGYLQTPEELRKYMLCVGRSFASQSVSQQLPSSDLQRLHVEEADEGDQRPD</sequence>
<gene>
    <name evidence="2" type="ORF">FocTR4_00007702</name>
</gene>
<comment type="caution">
    <text evidence="2">The sequence shown here is derived from an EMBL/GenBank/DDBJ whole genome shotgun (WGS) entry which is preliminary data.</text>
</comment>
<reference evidence="2 3" key="1">
    <citation type="submission" date="2019-07" db="EMBL/GenBank/DDBJ databases">
        <title>The First High-Quality Draft Genome Sequence of the Causal Agent of the Current Panama Disease Epidemic.</title>
        <authorList>
            <person name="Warmington R.J."/>
            <person name="Kay W."/>
            <person name="Jeffries A."/>
            <person name="Bebber D."/>
            <person name="Moore K."/>
            <person name="Studholme D.J."/>
        </authorList>
    </citation>
    <scope>NUCLEOTIDE SEQUENCE [LARGE SCALE GENOMIC DNA]</scope>
    <source>
        <strain evidence="2 3">TR4</strain>
    </source>
</reference>
<dbReference type="Proteomes" id="UP000321331">
    <property type="component" value="Unassembled WGS sequence"/>
</dbReference>
<organism evidence="2 3">
    <name type="scientific">Fusarium oxysporum f. sp. cubense</name>
    <dbReference type="NCBI Taxonomy" id="61366"/>
    <lineage>
        <taxon>Eukaryota</taxon>
        <taxon>Fungi</taxon>
        <taxon>Dikarya</taxon>
        <taxon>Ascomycota</taxon>
        <taxon>Pezizomycotina</taxon>
        <taxon>Sordariomycetes</taxon>
        <taxon>Hypocreomycetidae</taxon>
        <taxon>Hypocreales</taxon>
        <taxon>Nectriaceae</taxon>
        <taxon>Fusarium</taxon>
        <taxon>Fusarium oxysporum species complex</taxon>
    </lineage>
</organism>
<proteinExistence type="predicted"/>
<evidence type="ECO:0000313" key="2">
    <source>
        <dbReference type="EMBL" id="TXC11585.1"/>
    </source>
</evidence>
<dbReference type="AlphaFoldDB" id="A0A5C6TKF3"/>
<feature type="compositionally biased region" description="Basic and acidic residues" evidence="1">
    <location>
        <begin position="195"/>
        <end position="210"/>
    </location>
</feature>
<protein>
    <submittedName>
        <fullName evidence="2">Uncharacterized protein</fullName>
    </submittedName>
</protein>
<feature type="region of interest" description="Disordered" evidence="1">
    <location>
        <begin position="191"/>
        <end position="210"/>
    </location>
</feature>